<dbReference type="Gramene" id="GBG66740">
    <property type="protein sequence ID" value="GBG66740"/>
    <property type="gene ID" value="CBR_g68724"/>
</dbReference>
<dbReference type="PANTHER" id="PTHR38847">
    <property type="match status" value="1"/>
</dbReference>
<sequence length="203" mass="21786">MAASTRAMAAFLLGAVIVLLGSTARAAAQPEAAITSFTYMGSGCPANSAVGEISKDGQVLTMKFSEFSATTDAGIAGKRRNCQINIKMTYPSGWIYSLETVTLRGYARLDDMVKGVHRVSYYFTGEPGQGKFTKETVGEYDDNYEHSGPFSPLISSKCGLNRNLNVNMEVKVDNGANPSGQGFIDVDTVDTTVSFKVKWEACS</sequence>
<dbReference type="Pfam" id="PF14273">
    <property type="entry name" value="DUF4360"/>
    <property type="match status" value="1"/>
</dbReference>
<keyword evidence="1" id="KW-0732">Signal</keyword>
<accession>A0A388K9M0</accession>
<evidence type="ECO:0000256" key="1">
    <source>
        <dbReference type="SAM" id="SignalP"/>
    </source>
</evidence>
<evidence type="ECO:0008006" key="4">
    <source>
        <dbReference type="Google" id="ProtNLM"/>
    </source>
</evidence>
<protein>
    <recommendedName>
        <fullName evidence="4">DUF4360 domain-containing protein</fullName>
    </recommendedName>
</protein>
<feature type="chain" id="PRO_5017204067" description="DUF4360 domain-containing protein" evidence="1">
    <location>
        <begin position="29"/>
        <end position="203"/>
    </location>
</feature>
<dbReference type="EMBL" id="BFEA01000078">
    <property type="protein sequence ID" value="GBG66740.1"/>
    <property type="molecule type" value="Genomic_DNA"/>
</dbReference>
<gene>
    <name evidence="2" type="ORF">CBR_g68724</name>
</gene>
<dbReference type="AlphaFoldDB" id="A0A388K9M0"/>
<organism evidence="2 3">
    <name type="scientific">Chara braunii</name>
    <name type="common">Braun's stonewort</name>
    <dbReference type="NCBI Taxonomy" id="69332"/>
    <lineage>
        <taxon>Eukaryota</taxon>
        <taxon>Viridiplantae</taxon>
        <taxon>Streptophyta</taxon>
        <taxon>Charophyceae</taxon>
        <taxon>Charales</taxon>
        <taxon>Characeae</taxon>
        <taxon>Chara</taxon>
    </lineage>
</organism>
<feature type="signal peptide" evidence="1">
    <location>
        <begin position="1"/>
        <end position="28"/>
    </location>
</feature>
<keyword evidence="3" id="KW-1185">Reference proteome</keyword>
<dbReference type="PANTHER" id="PTHR38847:SF1">
    <property type="entry name" value="PSEUDOURIDINE SYNTHASE RSUA_RLUA-LIKE DOMAIN-CONTAINING PROTEIN"/>
    <property type="match status" value="1"/>
</dbReference>
<evidence type="ECO:0000313" key="2">
    <source>
        <dbReference type="EMBL" id="GBG66740.1"/>
    </source>
</evidence>
<dbReference type="InterPro" id="IPR025649">
    <property type="entry name" value="DUF4360"/>
</dbReference>
<dbReference type="Proteomes" id="UP000265515">
    <property type="component" value="Unassembled WGS sequence"/>
</dbReference>
<dbReference type="OrthoDB" id="152248at2759"/>
<evidence type="ECO:0000313" key="3">
    <source>
        <dbReference type="Proteomes" id="UP000265515"/>
    </source>
</evidence>
<name>A0A388K9M0_CHABU</name>
<comment type="caution">
    <text evidence="2">The sequence shown here is derived from an EMBL/GenBank/DDBJ whole genome shotgun (WGS) entry which is preliminary data.</text>
</comment>
<reference evidence="2 3" key="1">
    <citation type="journal article" date="2018" name="Cell">
        <title>The Chara Genome: Secondary Complexity and Implications for Plant Terrestrialization.</title>
        <authorList>
            <person name="Nishiyama T."/>
            <person name="Sakayama H."/>
            <person name="Vries J.D."/>
            <person name="Buschmann H."/>
            <person name="Saint-Marcoux D."/>
            <person name="Ullrich K.K."/>
            <person name="Haas F.B."/>
            <person name="Vanderstraeten L."/>
            <person name="Becker D."/>
            <person name="Lang D."/>
            <person name="Vosolsobe S."/>
            <person name="Rombauts S."/>
            <person name="Wilhelmsson P.K.I."/>
            <person name="Janitza P."/>
            <person name="Kern R."/>
            <person name="Heyl A."/>
            <person name="Rumpler F."/>
            <person name="Villalobos L.I.A.C."/>
            <person name="Clay J.M."/>
            <person name="Skokan R."/>
            <person name="Toyoda A."/>
            <person name="Suzuki Y."/>
            <person name="Kagoshima H."/>
            <person name="Schijlen E."/>
            <person name="Tajeshwar N."/>
            <person name="Catarino B."/>
            <person name="Hetherington A.J."/>
            <person name="Saltykova A."/>
            <person name="Bonnot C."/>
            <person name="Breuninger H."/>
            <person name="Symeonidi A."/>
            <person name="Radhakrishnan G.V."/>
            <person name="Van Nieuwerburgh F."/>
            <person name="Deforce D."/>
            <person name="Chang C."/>
            <person name="Karol K.G."/>
            <person name="Hedrich R."/>
            <person name="Ulvskov P."/>
            <person name="Glockner G."/>
            <person name="Delwiche C.F."/>
            <person name="Petrasek J."/>
            <person name="Van de Peer Y."/>
            <person name="Friml J."/>
            <person name="Beilby M."/>
            <person name="Dolan L."/>
            <person name="Kohara Y."/>
            <person name="Sugano S."/>
            <person name="Fujiyama A."/>
            <person name="Delaux P.-M."/>
            <person name="Quint M."/>
            <person name="TheiBen G."/>
            <person name="Hagemann M."/>
            <person name="Harholt J."/>
            <person name="Dunand C."/>
            <person name="Zachgo S."/>
            <person name="Langdale J."/>
            <person name="Maumus F."/>
            <person name="Straeten D.V.D."/>
            <person name="Gould S.B."/>
            <person name="Rensing S.A."/>
        </authorList>
    </citation>
    <scope>NUCLEOTIDE SEQUENCE [LARGE SCALE GENOMIC DNA]</scope>
    <source>
        <strain evidence="2 3">S276</strain>
    </source>
</reference>
<proteinExistence type="predicted"/>